<feature type="transmembrane region" description="Helical" evidence="7">
    <location>
        <begin position="299"/>
        <end position="317"/>
    </location>
</feature>
<proteinExistence type="predicted"/>
<gene>
    <name evidence="9" type="ORF">EDD35_4115</name>
</gene>
<feature type="compositionally biased region" description="Basic residues" evidence="6">
    <location>
        <begin position="394"/>
        <end position="405"/>
    </location>
</feature>
<dbReference type="InterPro" id="IPR050189">
    <property type="entry name" value="MFS_Efflux_Transporters"/>
</dbReference>
<feature type="domain" description="Major facilitator superfamily (MFS) profile" evidence="8">
    <location>
        <begin position="14"/>
        <end position="386"/>
    </location>
</feature>
<dbReference type="Proteomes" id="UP000274843">
    <property type="component" value="Unassembled WGS sequence"/>
</dbReference>
<feature type="transmembrane region" description="Helical" evidence="7">
    <location>
        <begin position="170"/>
        <end position="190"/>
    </location>
</feature>
<organism evidence="9 10">
    <name type="scientific">Amycolatopsis thermoflava</name>
    <dbReference type="NCBI Taxonomy" id="84480"/>
    <lineage>
        <taxon>Bacteria</taxon>
        <taxon>Bacillati</taxon>
        <taxon>Actinomycetota</taxon>
        <taxon>Actinomycetes</taxon>
        <taxon>Pseudonocardiales</taxon>
        <taxon>Pseudonocardiaceae</taxon>
        <taxon>Amycolatopsis</taxon>
        <taxon>Amycolatopsis methanolica group</taxon>
    </lineage>
</organism>
<feature type="transmembrane region" description="Helical" evidence="7">
    <location>
        <begin position="244"/>
        <end position="263"/>
    </location>
</feature>
<dbReference type="SUPFAM" id="SSF103473">
    <property type="entry name" value="MFS general substrate transporter"/>
    <property type="match status" value="1"/>
</dbReference>
<feature type="transmembrane region" description="Helical" evidence="7">
    <location>
        <begin position="80"/>
        <end position="106"/>
    </location>
</feature>
<evidence type="ECO:0000313" key="9">
    <source>
        <dbReference type="EMBL" id="ROS41745.1"/>
    </source>
</evidence>
<protein>
    <submittedName>
        <fullName evidence="9">DHA1 family inner membrane transport protein</fullName>
    </submittedName>
</protein>
<keyword evidence="5 7" id="KW-0472">Membrane</keyword>
<evidence type="ECO:0000313" key="10">
    <source>
        <dbReference type="Proteomes" id="UP000274843"/>
    </source>
</evidence>
<dbReference type="GO" id="GO:0022857">
    <property type="term" value="F:transmembrane transporter activity"/>
    <property type="evidence" value="ECO:0007669"/>
    <property type="project" value="InterPro"/>
</dbReference>
<dbReference type="InterPro" id="IPR020846">
    <property type="entry name" value="MFS_dom"/>
</dbReference>
<evidence type="ECO:0000256" key="2">
    <source>
        <dbReference type="ARBA" id="ARBA00022475"/>
    </source>
</evidence>
<dbReference type="InterPro" id="IPR011701">
    <property type="entry name" value="MFS"/>
</dbReference>
<evidence type="ECO:0000256" key="7">
    <source>
        <dbReference type="SAM" id="Phobius"/>
    </source>
</evidence>
<keyword evidence="2" id="KW-1003">Cell membrane</keyword>
<dbReference type="Pfam" id="PF07690">
    <property type="entry name" value="MFS_1"/>
    <property type="match status" value="1"/>
</dbReference>
<evidence type="ECO:0000259" key="8">
    <source>
        <dbReference type="PROSITE" id="PS50850"/>
    </source>
</evidence>
<dbReference type="Gene3D" id="1.20.1250.20">
    <property type="entry name" value="MFS general substrate transporter like domains"/>
    <property type="match status" value="1"/>
</dbReference>
<name>A0A3N2H0V1_9PSEU</name>
<evidence type="ECO:0000256" key="1">
    <source>
        <dbReference type="ARBA" id="ARBA00004651"/>
    </source>
</evidence>
<evidence type="ECO:0000256" key="5">
    <source>
        <dbReference type="ARBA" id="ARBA00023136"/>
    </source>
</evidence>
<feature type="transmembrane region" description="Helical" evidence="7">
    <location>
        <begin position="329"/>
        <end position="351"/>
    </location>
</feature>
<feature type="region of interest" description="Disordered" evidence="6">
    <location>
        <begin position="384"/>
        <end position="405"/>
    </location>
</feature>
<dbReference type="CDD" id="cd17324">
    <property type="entry name" value="MFS_NepI_like"/>
    <property type="match status" value="1"/>
</dbReference>
<dbReference type="GO" id="GO:0005886">
    <property type="term" value="C:plasma membrane"/>
    <property type="evidence" value="ECO:0007669"/>
    <property type="project" value="UniProtKB-SubCell"/>
</dbReference>
<feature type="transmembrane region" description="Helical" evidence="7">
    <location>
        <begin position="211"/>
        <end position="232"/>
    </location>
</feature>
<sequence length="405" mass="40607">MSAPRLTIMRTTAALIALGACLFVVVTAETLVIGLLPALSADLRVPVPSAGLLVAGYALTVTIGGPLVTAATLRVPRKAALLGLVAVFAAGNALAASATGFGVLLAARVVTALTHSTFFAIALVLAASMVHPSKRGWAIAFVSTGLNLATVLGAPLGTLVGEAYGWRTSFWLLAVVALAAMAAVALLVPATRTAEPPRLGPELRALVTRPVLVLLAVTLVAETGFFVAYTYLSPILGRIFPPGGVVALLMVFGAGALCGNLAGGRLADRWPWASLRVLIAVLAAALVLFAVIASVRAGAVVGVFALGAVAFALVPGLQTRVVVAAAGAPTLAVAVYTSIFNLGISAGAWLGGRALSAGVALGALPLLGAVGVLGGLAVSALHRGGGLQSGRRSPATRRPTRRRAS</sequence>
<dbReference type="AlphaFoldDB" id="A0A3N2H0V1"/>
<feature type="transmembrane region" description="Helical" evidence="7">
    <location>
        <begin position="357"/>
        <end position="381"/>
    </location>
</feature>
<dbReference type="PANTHER" id="PTHR43124:SF3">
    <property type="entry name" value="CHLORAMPHENICOL EFFLUX PUMP RV0191"/>
    <property type="match status" value="1"/>
</dbReference>
<accession>A0A3N2H0V1</accession>
<comment type="subcellular location">
    <subcellularLocation>
        <location evidence="1">Cell membrane</location>
        <topology evidence="1">Multi-pass membrane protein</topology>
    </subcellularLocation>
</comment>
<dbReference type="PROSITE" id="PS50850">
    <property type="entry name" value="MFS"/>
    <property type="match status" value="1"/>
</dbReference>
<feature type="transmembrane region" description="Helical" evidence="7">
    <location>
        <begin position="112"/>
        <end position="130"/>
    </location>
</feature>
<reference evidence="9 10" key="1">
    <citation type="submission" date="2018-11" db="EMBL/GenBank/DDBJ databases">
        <title>Sequencing the genomes of 1000 actinobacteria strains.</title>
        <authorList>
            <person name="Klenk H.-P."/>
        </authorList>
    </citation>
    <scope>NUCLEOTIDE SEQUENCE [LARGE SCALE GENOMIC DNA]</scope>
    <source>
        <strain evidence="9 10">DSM 44348</strain>
    </source>
</reference>
<keyword evidence="4 7" id="KW-1133">Transmembrane helix</keyword>
<dbReference type="InterPro" id="IPR036259">
    <property type="entry name" value="MFS_trans_sf"/>
</dbReference>
<feature type="transmembrane region" description="Helical" evidence="7">
    <location>
        <begin position="137"/>
        <end position="158"/>
    </location>
</feature>
<evidence type="ECO:0000256" key="4">
    <source>
        <dbReference type="ARBA" id="ARBA00022989"/>
    </source>
</evidence>
<feature type="transmembrane region" description="Helical" evidence="7">
    <location>
        <begin position="275"/>
        <end position="293"/>
    </location>
</feature>
<comment type="caution">
    <text evidence="9">The sequence shown here is derived from an EMBL/GenBank/DDBJ whole genome shotgun (WGS) entry which is preliminary data.</text>
</comment>
<keyword evidence="3 7" id="KW-0812">Transmembrane</keyword>
<evidence type="ECO:0000256" key="3">
    <source>
        <dbReference type="ARBA" id="ARBA00022692"/>
    </source>
</evidence>
<evidence type="ECO:0000256" key="6">
    <source>
        <dbReference type="SAM" id="MobiDB-lite"/>
    </source>
</evidence>
<dbReference type="PANTHER" id="PTHR43124">
    <property type="entry name" value="PURINE EFFLUX PUMP PBUE"/>
    <property type="match status" value="1"/>
</dbReference>
<keyword evidence="10" id="KW-1185">Reference proteome</keyword>
<dbReference type="PROSITE" id="PS51257">
    <property type="entry name" value="PROKAR_LIPOPROTEIN"/>
    <property type="match status" value="1"/>
</dbReference>
<feature type="transmembrane region" description="Helical" evidence="7">
    <location>
        <begin position="52"/>
        <end position="73"/>
    </location>
</feature>
<dbReference type="EMBL" id="RKHY01000001">
    <property type="protein sequence ID" value="ROS41745.1"/>
    <property type="molecule type" value="Genomic_DNA"/>
</dbReference>